<keyword evidence="1" id="KW-0732">Signal</keyword>
<dbReference type="InterPro" id="IPR050490">
    <property type="entry name" value="Bact_solute-bd_prot1"/>
</dbReference>
<dbReference type="Proteomes" id="UP000295258">
    <property type="component" value="Unassembled WGS sequence"/>
</dbReference>
<evidence type="ECO:0000256" key="1">
    <source>
        <dbReference type="SAM" id="SignalP"/>
    </source>
</evidence>
<dbReference type="CDD" id="cd13585">
    <property type="entry name" value="PBP2_TMBP_like"/>
    <property type="match status" value="1"/>
</dbReference>
<dbReference type="SUPFAM" id="SSF53850">
    <property type="entry name" value="Periplasmic binding protein-like II"/>
    <property type="match status" value="1"/>
</dbReference>
<dbReference type="Pfam" id="PF01547">
    <property type="entry name" value="SBP_bac_1"/>
    <property type="match status" value="1"/>
</dbReference>
<dbReference type="AlphaFoldDB" id="A0A4R4UFB3"/>
<dbReference type="PANTHER" id="PTHR43649">
    <property type="entry name" value="ARABINOSE-BINDING PROTEIN-RELATED"/>
    <property type="match status" value="1"/>
</dbReference>
<dbReference type="Gene3D" id="3.40.190.10">
    <property type="entry name" value="Periplasmic binding protein-like II"/>
    <property type="match status" value="1"/>
</dbReference>
<reference evidence="2 3" key="1">
    <citation type="submission" date="2019-03" db="EMBL/GenBank/DDBJ databases">
        <title>Draft genome sequences of novel Actinobacteria.</title>
        <authorList>
            <person name="Sahin N."/>
            <person name="Ay H."/>
            <person name="Saygin H."/>
        </authorList>
    </citation>
    <scope>NUCLEOTIDE SEQUENCE [LARGE SCALE GENOMIC DNA]</scope>
    <source>
        <strain evidence="2 3">KC310</strain>
    </source>
</reference>
<feature type="chain" id="PRO_5038435189" evidence="1">
    <location>
        <begin position="21"/>
        <end position="433"/>
    </location>
</feature>
<dbReference type="PANTHER" id="PTHR43649:SF30">
    <property type="entry name" value="ABC TRANSPORTER SUBSTRATE-BINDING PROTEIN"/>
    <property type="match status" value="1"/>
</dbReference>
<dbReference type="EMBL" id="SMKO01000279">
    <property type="protein sequence ID" value="TDC86903.1"/>
    <property type="molecule type" value="Genomic_DNA"/>
</dbReference>
<gene>
    <name evidence="2" type="ORF">E1292_47330</name>
</gene>
<dbReference type="InterPro" id="IPR006059">
    <property type="entry name" value="SBP"/>
</dbReference>
<comment type="caution">
    <text evidence="2">The sequence shown here is derived from an EMBL/GenBank/DDBJ whole genome shotgun (WGS) entry which is preliminary data.</text>
</comment>
<proteinExistence type="predicted"/>
<organism evidence="2 3">
    <name type="scientific">Nonomuraea deserti</name>
    <dbReference type="NCBI Taxonomy" id="1848322"/>
    <lineage>
        <taxon>Bacteria</taxon>
        <taxon>Bacillati</taxon>
        <taxon>Actinomycetota</taxon>
        <taxon>Actinomycetes</taxon>
        <taxon>Streptosporangiales</taxon>
        <taxon>Streptosporangiaceae</taxon>
        <taxon>Nonomuraea</taxon>
    </lineage>
</organism>
<sequence length="433" mass="46604">MRIKSALAVAAVAALTAACGGGGGGETSSPNEPVKIDFLSLAWQKESVAANKQLVEEWNKANPNIQVTYVQGSWDNVNDQLVTQFAGGTAPDVIHNDSPALAGFATDGYLLDLSDKLPAELKNDIPQAAWDTVTFDGGKGEQGVYGVPFLQESQVIIANKKLLEAAEVRVPTADAPWTWDEFSAAAKKMTKGDTYGVAWPMKSPVNKTLNLALNFGGTFFQTAGGKTTVKVGPEEREVLQRIHDQLYKDKSADPAALGQGTADPLPAFYKGKFALLPAGVYLRQQVAEQAPDGFEWVTLPGPKGTTTQQGAVSQTLSIAQESEHPDEAMKFISFFLNGPNQAKLAKGDWLLPTSQKAAADPAMTSEENGWDVATASAKDLVVAPFLKVNGFDEWKSKVATPVLQEYFANKITIDEVAKRLVEDGNKVLERYQR</sequence>
<keyword evidence="3" id="KW-1185">Reference proteome</keyword>
<dbReference type="PROSITE" id="PS51257">
    <property type="entry name" value="PROKAR_LIPOPROTEIN"/>
    <property type="match status" value="1"/>
</dbReference>
<feature type="signal peptide" evidence="1">
    <location>
        <begin position="1"/>
        <end position="20"/>
    </location>
</feature>
<name>A0A4R4UFB3_9ACTN</name>
<protein>
    <submittedName>
        <fullName evidence="2">Sugar ABC transporter substrate-binding protein</fullName>
    </submittedName>
</protein>
<dbReference type="RefSeq" id="WP_132606352.1">
    <property type="nucleotide sequence ID" value="NZ_SMKO01000279.1"/>
</dbReference>
<evidence type="ECO:0000313" key="2">
    <source>
        <dbReference type="EMBL" id="TDC86903.1"/>
    </source>
</evidence>
<evidence type="ECO:0000313" key="3">
    <source>
        <dbReference type="Proteomes" id="UP000295258"/>
    </source>
</evidence>
<accession>A0A4R4UFB3</accession>